<accession>A3V392</accession>
<dbReference type="SUPFAM" id="SSF54631">
    <property type="entry name" value="CBS-domain pair"/>
    <property type="match status" value="1"/>
</dbReference>
<protein>
    <submittedName>
        <fullName evidence="3">Arabinose 5-phosphate isomerase</fullName>
    </submittedName>
</protein>
<keyword evidence="1" id="KW-0129">CBS domain</keyword>
<keyword evidence="4" id="KW-1185">Reference proteome</keyword>
<dbReference type="OrthoDB" id="9762536at2"/>
<dbReference type="STRING" id="314232.SKA53_01096"/>
<evidence type="ECO:0000313" key="4">
    <source>
        <dbReference type="Proteomes" id="UP000004507"/>
    </source>
</evidence>
<dbReference type="PROSITE" id="PS51371">
    <property type="entry name" value="CBS"/>
    <property type="match status" value="1"/>
</dbReference>
<dbReference type="InterPro" id="IPR050986">
    <property type="entry name" value="GutQ/KpsF_isomerases"/>
</dbReference>
<dbReference type="eggNOG" id="COG0517">
    <property type="taxonomic scope" value="Bacteria"/>
</dbReference>
<dbReference type="PANTHER" id="PTHR42745:SF1">
    <property type="entry name" value="ARABINOSE 5-PHOSPHATE ISOMERASE KDSD"/>
    <property type="match status" value="1"/>
</dbReference>
<comment type="caution">
    <text evidence="3">The sequence shown here is derived from an EMBL/GenBank/DDBJ whole genome shotgun (WGS) entry which is preliminary data.</text>
</comment>
<dbReference type="InterPro" id="IPR000644">
    <property type="entry name" value="CBS_dom"/>
</dbReference>
<evidence type="ECO:0000259" key="2">
    <source>
        <dbReference type="PROSITE" id="PS51371"/>
    </source>
</evidence>
<feature type="non-terminal residue" evidence="3">
    <location>
        <position position="1"/>
    </location>
</feature>
<dbReference type="InterPro" id="IPR046342">
    <property type="entry name" value="CBS_dom_sf"/>
</dbReference>
<gene>
    <name evidence="3" type="ORF">SKA53_01096</name>
</gene>
<name>A3V392_9RHOB</name>
<evidence type="ECO:0000313" key="3">
    <source>
        <dbReference type="EMBL" id="EAQ06949.1"/>
    </source>
</evidence>
<dbReference type="EMBL" id="AAMS01000003">
    <property type="protein sequence ID" value="EAQ06949.1"/>
    <property type="molecule type" value="Genomic_DNA"/>
</dbReference>
<evidence type="ECO:0000256" key="1">
    <source>
        <dbReference type="PROSITE-ProRule" id="PRU00703"/>
    </source>
</evidence>
<dbReference type="AlphaFoldDB" id="A3V392"/>
<dbReference type="Gene3D" id="3.10.580.10">
    <property type="entry name" value="CBS-domain"/>
    <property type="match status" value="1"/>
</dbReference>
<sequence length="78" mass="8283">GIVTDGDLRRHMQGLLDHTAGEVMSANPTTVSPHALAEEAVNIMNSRKITCLFALDPANPGKVTGILHIHDCLRAGIV</sequence>
<organism evidence="3 4">
    <name type="scientific">Yoonia vestfoldensis SKA53</name>
    <dbReference type="NCBI Taxonomy" id="314232"/>
    <lineage>
        <taxon>Bacteria</taxon>
        <taxon>Pseudomonadati</taxon>
        <taxon>Pseudomonadota</taxon>
        <taxon>Alphaproteobacteria</taxon>
        <taxon>Rhodobacterales</taxon>
        <taxon>Paracoccaceae</taxon>
        <taxon>Yoonia</taxon>
    </lineage>
</organism>
<dbReference type="Proteomes" id="UP000004507">
    <property type="component" value="Unassembled WGS sequence"/>
</dbReference>
<proteinExistence type="predicted"/>
<dbReference type="RefSeq" id="WP_007204179.1">
    <property type="nucleotide sequence ID" value="NZ_CH672414.1"/>
</dbReference>
<feature type="domain" description="CBS" evidence="2">
    <location>
        <begin position="24"/>
        <end position="78"/>
    </location>
</feature>
<dbReference type="Pfam" id="PF00571">
    <property type="entry name" value="CBS"/>
    <property type="match status" value="1"/>
</dbReference>
<keyword evidence="3" id="KW-0413">Isomerase</keyword>
<reference evidence="3 4" key="1">
    <citation type="submission" date="2006-01" db="EMBL/GenBank/DDBJ databases">
        <authorList>
            <person name="Hagstrom A."/>
            <person name="Ferriera S."/>
            <person name="Johnson J."/>
            <person name="Kravitz S."/>
            <person name="Halpern A."/>
            <person name="Remington K."/>
            <person name="Beeson K."/>
            <person name="Tran B."/>
            <person name="Rogers Y.-H."/>
            <person name="Friedman R."/>
            <person name="Venter J.C."/>
        </authorList>
    </citation>
    <scope>NUCLEOTIDE SEQUENCE [LARGE SCALE GENOMIC DNA]</scope>
    <source>
        <strain evidence="3 4">SKA53</strain>
    </source>
</reference>
<dbReference type="HOGENOM" id="CLU_2627741_0_0_5"/>
<dbReference type="PANTHER" id="PTHR42745">
    <property type="match status" value="1"/>
</dbReference>
<dbReference type="GO" id="GO:0016853">
    <property type="term" value="F:isomerase activity"/>
    <property type="evidence" value="ECO:0007669"/>
    <property type="project" value="UniProtKB-KW"/>
</dbReference>